<evidence type="ECO:0000313" key="1">
    <source>
        <dbReference type="EMBL" id="MBX64292.1"/>
    </source>
</evidence>
<protein>
    <submittedName>
        <fullName evidence="1">Uncharacterized protein</fullName>
    </submittedName>
</protein>
<organism evidence="1">
    <name type="scientific">Rhizophora mucronata</name>
    <name type="common">Asiatic mangrove</name>
    <dbReference type="NCBI Taxonomy" id="61149"/>
    <lineage>
        <taxon>Eukaryota</taxon>
        <taxon>Viridiplantae</taxon>
        <taxon>Streptophyta</taxon>
        <taxon>Embryophyta</taxon>
        <taxon>Tracheophyta</taxon>
        <taxon>Spermatophyta</taxon>
        <taxon>Magnoliopsida</taxon>
        <taxon>eudicotyledons</taxon>
        <taxon>Gunneridae</taxon>
        <taxon>Pentapetalae</taxon>
        <taxon>rosids</taxon>
        <taxon>fabids</taxon>
        <taxon>Malpighiales</taxon>
        <taxon>Rhizophoraceae</taxon>
        <taxon>Rhizophora</taxon>
    </lineage>
</organism>
<accession>A0A2P2QBC0</accession>
<proteinExistence type="predicted"/>
<dbReference type="EMBL" id="GGEC01083808">
    <property type="protein sequence ID" value="MBX64292.1"/>
    <property type="molecule type" value="Transcribed_RNA"/>
</dbReference>
<dbReference type="AlphaFoldDB" id="A0A2P2QBC0"/>
<sequence length="43" mass="5074">MIRTACVKTLLLLRNKESIFLSPFPTCNFPCFIEYCLLYLATW</sequence>
<reference evidence="1" key="1">
    <citation type="submission" date="2018-02" db="EMBL/GenBank/DDBJ databases">
        <title>Rhizophora mucronata_Transcriptome.</title>
        <authorList>
            <person name="Meera S.P."/>
            <person name="Sreeshan A."/>
            <person name="Augustine A."/>
        </authorList>
    </citation>
    <scope>NUCLEOTIDE SEQUENCE</scope>
    <source>
        <tissue evidence="1">Leaf</tissue>
    </source>
</reference>
<name>A0A2P2QBC0_RHIMU</name>